<dbReference type="EMBL" id="LAZR01009598">
    <property type="protein sequence ID" value="KKM71653.1"/>
    <property type="molecule type" value="Genomic_DNA"/>
</dbReference>
<name>A0A0F9JPM6_9ZZZZ</name>
<evidence type="ECO:0000313" key="1">
    <source>
        <dbReference type="EMBL" id="KKM71653.1"/>
    </source>
</evidence>
<sequence>MNECYWCEYEKSYDETWFKYDVHDKANEIDPNDEHLWSSLTLGWALGRGMNPKKAVAFSRHIRHHTRFGINETKE</sequence>
<dbReference type="AlphaFoldDB" id="A0A0F9JPM6"/>
<organism evidence="1">
    <name type="scientific">marine sediment metagenome</name>
    <dbReference type="NCBI Taxonomy" id="412755"/>
    <lineage>
        <taxon>unclassified sequences</taxon>
        <taxon>metagenomes</taxon>
        <taxon>ecological metagenomes</taxon>
    </lineage>
</organism>
<proteinExistence type="predicted"/>
<reference evidence="1" key="1">
    <citation type="journal article" date="2015" name="Nature">
        <title>Complex archaea that bridge the gap between prokaryotes and eukaryotes.</title>
        <authorList>
            <person name="Spang A."/>
            <person name="Saw J.H."/>
            <person name="Jorgensen S.L."/>
            <person name="Zaremba-Niedzwiedzka K."/>
            <person name="Martijn J."/>
            <person name="Lind A.E."/>
            <person name="van Eijk R."/>
            <person name="Schleper C."/>
            <person name="Guy L."/>
            <person name="Ettema T.J."/>
        </authorList>
    </citation>
    <scope>NUCLEOTIDE SEQUENCE</scope>
</reference>
<comment type="caution">
    <text evidence="1">The sequence shown here is derived from an EMBL/GenBank/DDBJ whole genome shotgun (WGS) entry which is preliminary data.</text>
</comment>
<protein>
    <submittedName>
        <fullName evidence="1">Uncharacterized protein</fullName>
    </submittedName>
</protein>
<accession>A0A0F9JPM6</accession>
<gene>
    <name evidence="1" type="ORF">LCGC14_1428520</name>
</gene>